<dbReference type="AlphaFoldDB" id="A0A6N9H6L2"/>
<comment type="caution">
    <text evidence="1">The sequence shown here is derived from an EMBL/GenBank/DDBJ whole genome shotgun (WGS) entry which is preliminary data.</text>
</comment>
<dbReference type="GO" id="GO:0055070">
    <property type="term" value="P:copper ion homeostasis"/>
    <property type="evidence" value="ECO:0007669"/>
    <property type="project" value="InterPro"/>
</dbReference>
<evidence type="ECO:0000313" key="2">
    <source>
        <dbReference type="Proteomes" id="UP000469215"/>
    </source>
</evidence>
<dbReference type="Proteomes" id="UP000469215">
    <property type="component" value="Unassembled WGS sequence"/>
</dbReference>
<dbReference type="Pfam" id="PF11382">
    <property type="entry name" value="MctB"/>
    <property type="match status" value="1"/>
</dbReference>
<dbReference type="RefSeq" id="WP_160953030.1">
    <property type="nucleotide sequence ID" value="NZ_WWEQ01000020.1"/>
</dbReference>
<dbReference type="InterPro" id="IPR021522">
    <property type="entry name" value="MctB"/>
</dbReference>
<evidence type="ECO:0000313" key="1">
    <source>
        <dbReference type="EMBL" id="MYM19599.1"/>
    </source>
</evidence>
<sequence length="310" mass="31728">MIDFRYHLVSLISVFLALAVGIVLGAGPLKQPIGESLQSQVESLRTDRDKLRGELDTAHGDVQKLNDFVVAEAPSQLRGALKGRTVAVVHAADADADQLAAVQQRLREANAKTVDAGGLTAKTFASQERDDLVAKLRELDTALPKDPGTALTTALAKALSAERGSQPYSAQTAKDVLTAFQDAGRFKGGQAQKADAVVFVAGAQTAAQDEGATPTAGAAQSIPEDLVAFAAGLGTRIATVVEGTSGNASSGLVATLRADNADVTTTDGLELGAGPVIGALAVKERLATNKNQAYGFADGTASLVPGIAKS</sequence>
<proteinExistence type="predicted"/>
<name>A0A6N9H6L2_9MICO</name>
<reference evidence="1 2" key="1">
    <citation type="submission" date="2020-01" db="EMBL/GenBank/DDBJ databases">
        <authorList>
            <person name="Deng T."/>
        </authorList>
    </citation>
    <scope>NUCLEOTIDE SEQUENCE [LARGE SCALE GENOMIC DNA]</scope>
    <source>
        <strain evidence="1 2">5221</strain>
    </source>
</reference>
<keyword evidence="2" id="KW-1185">Reference proteome</keyword>
<accession>A0A6N9H6L2</accession>
<dbReference type="GO" id="GO:0016020">
    <property type="term" value="C:membrane"/>
    <property type="evidence" value="ECO:0007669"/>
    <property type="project" value="InterPro"/>
</dbReference>
<protein>
    <submittedName>
        <fullName evidence="1">Copper transporter</fullName>
    </submittedName>
</protein>
<organism evidence="1 2">
    <name type="scientific">Brevibacterium rongguiense</name>
    <dbReference type="NCBI Taxonomy" id="2695267"/>
    <lineage>
        <taxon>Bacteria</taxon>
        <taxon>Bacillati</taxon>
        <taxon>Actinomycetota</taxon>
        <taxon>Actinomycetes</taxon>
        <taxon>Micrococcales</taxon>
        <taxon>Brevibacteriaceae</taxon>
        <taxon>Brevibacterium</taxon>
    </lineage>
</organism>
<gene>
    <name evidence="1" type="ORF">GSY69_06340</name>
</gene>
<dbReference type="EMBL" id="WWEQ01000020">
    <property type="protein sequence ID" value="MYM19599.1"/>
    <property type="molecule type" value="Genomic_DNA"/>
</dbReference>